<evidence type="ECO:0000259" key="7">
    <source>
        <dbReference type="Pfam" id="PF07106"/>
    </source>
</evidence>
<sequence>MVKKAKDEDVVNAFLSARNRPFSLQQIVDGLQSKGLKKTACERALNVLVENGNVTLKEFGKAKIFLCRQDSIEIPDEQEMLQMDSEITHKAHELKQLTEKRQVLEKQISALNTAISLSDAISKCDQLSEEIAESKRKLDAMGPESEQVTEEEKKRVEDQYKKMRVWHAPNLTPASMDDHSCSAFTFLPFAAMTSRKNGPAGRGLLRIYSMEFLKEAGRNRRSSWKRSDSKWMRNRFDGRRTVKCLISVPLVLTVRARLTRFFCSCKP</sequence>
<name>A0A7S3ELK0_9RHOD</name>
<evidence type="ECO:0000256" key="6">
    <source>
        <dbReference type="SAM" id="Coils"/>
    </source>
</evidence>
<dbReference type="Gene3D" id="1.10.10.10">
    <property type="entry name" value="Winged helix-like DNA-binding domain superfamily/Winged helix DNA-binding domain"/>
    <property type="match status" value="1"/>
</dbReference>
<keyword evidence="4" id="KW-0539">Nucleus</keyword>
<dbReference type="GO" id="GO:0007129">
    <property type="term" value="P:homologous chromosome pairing at meiosis"/>
    <property type="evidence" value="ECO:0007669"/>
    <property type="project" value="TreeGrafter"/>
</dbReference>
<dbReference type="Pfam" id="PF07106">
    <property type="entry name" value="WHD_TBPIP"/>
    <property type="match status" value="1"/>
</dbReference>
<accession>A0A7S3ELK0</accession>
<evidence type="ECO:0000256" key="2">
    <source>
        <dbReference type="ARBA" id="ARBA00007922"/>
    </source>
</evidence>
<dbReference type="GO" id="GO:0010774">
    <property type="term" value="P:meiotic strand invasion involved in reciprocal meiotic recombination"/>
    <property type="evidence" value="ECO:0007669"/>
    <property type="project" value="TreeGrafter"/>
</dbReference>
<evidence type="ECO:0000256" key="3">
    <source>
        <dbReference type="ARBA" id="ARBA00023172"/>
    </source>
</evidence>
<keyword evidence="6" id="KW-0175">Coiled coil</keyword>
<evidence type="ECO:0000313" key="8">
    <source>
        <dbReference type="EMBL" id="CAE0062434.1"/>
    </source>
</evidence>
<dbReference type="InterPro" id="IPR010776">
    <property type="entry name" value="Hop2_WH_dom"/>
</dbReference>
<dbReference type="GO" id="GO:0120231">
    <property type="term" value="C:DNA recombinase auxiliary factor complex"/>
    <property type="evidence" value="ECO:0007669"/>
    <property type="project" value="TreeGrafter"/>
</dbReference>
<protein>
    <recommendedName>
        <fullName evidence="7">Homologous-pairing protein 2 winged helix domain-containing protein</fullName>
    </recommendedName>
</protein>
<organism evidence="8">
    <name type="scientific">Rhodosorus marinus</name>
    <dbReference type="NCBI Taxonomy" id="101924"/>
    <lineage>
        <taxon>Eukaryota</taxon>
        <taxon>Rhodophyta</taxon>
        <taxon>Stylonematophyceae</taxon>
        <taxon>Stylonematales</taxon>
        <taxon>Stylonemataceae</taxon>
        <taxon>Rhodosorus</taxon>
    </lineage>
</organism>
<comment type="similarity">
    <text evidence="2">Belongs to the HOP2 family.</text>
</comment>
<evidence type="ECO:0000256" key="4">
    <source>
        <dbReference type="ARBA" id="ARBA00023242"/>
    </source>
</evidence>
<gene>
    <name evidence="8" type="ORF">RMAR00112_LOCUS30504</name>
</gene>
<keyword evidence="5" id="KW-0469">Meiosis</keyword>
<dbReference type="GO" id="GO:0120230">
    <property type="term" value="F:recombinase activator activity"/>
    <property type="evidence" value="ECO:0007669"/>
    <property type="project" value="TreeGrafter"/>
</dbReference>
<dbReference type="GO" id="GO:0000794">
    <property type="term" value="C:condensed nuclear chromosome"/>
    <property type="evidence" value="ECO:0007669"/>
    <property type="project" value="TreeGrafter"/>
</dbReference>
<proteinExistence type="inferred from homology"/>
<dbReference type="GO" id="GO:0003690">
    <property type="term" value="F:double-stranded DNA binding"/>
    <property type="evidence" value="ECO:0007669"/>
    <property type="project" value="TreeGrafter"/>
</dbReference>
<evidence type="ECO:0000256" key="5">
    <source>
        <dbReference type="ARBA" id="ARBA00023254"/>
    </source>
</evidence>
<dbReference type="AlphaFoldDB" id="A0A7S3ELK0"/>
<dbReference type="InterPro" id="IPR036388">
    <property type="entry name" value="WH-like_DNA-bd_sf"/>
</dbReference>
<keyword evidence="3" id="KW-0233">DNA recombination</keyword>
<reference evidence="8" key="1">
    <citation type="submission" date="2021-01" db="EMBL/GenBank/DDBJ databases">
        <authorList>
            <person name="Corre E."/>
            <person name="Pelletier E."/>
            <person name="Niang G."/>
            <person name="Scheremetjew M."/>
            <person name="Finn R."/>
            <person name="Kale V."/>
            <person name="Holt S."/>
            <person name="Cochrane G."/>
            <person name="Meng A."/>
            <person name="Brown T."/>
            <person name="Cohen L."/>
        </authorList>
    </citation>
    <scope>NUCLEOTIDE SEQUENCE</scope>
    <source>
        <strain evidence="8">CCMP 769</strain>
    </source>
</reference>
<dbReference type="PANTHER" id="PTHR15938">
    <property type="entry name" value="TBP-1 INTERACTING PROTEIN"/>
    <property type="match status" value="1"/>
</dbReference>
<comment type="subcellular location">
    <subcellularLocation>
        <location evidence="1">Nucleus</location>
    </subcellularLocation>
</comment>
<evidence type="ECO:0000256" key="1">
    <source>
        <dbReference type="ARBA" id="ARBA00004123"/>
    </source>
</evidence>
<dbReference type="GO" id="GO:0000709">
    <property type="term" value="P:meiotic joint molecule formation"/>
    <property type="evidence" value="ECO:0007669"/>
    <property type="project" value="TreeGrafter"/>
</dbReference>
<dbReference type="PANTHER" id="PTHR15938:SF0">
    <property type="entry name" value="HOMOLOGOUS-PAIRING PROTEIN 2 HOMOLOG"/>
    <property type="match status" value="1"/>
</dbReference>
<dbReference type="EMBL" id="HBHW01039646">
    <property type="protein sequence ID" value="CAE0062434.1"/>
    <property type="molecule type" value="Transcribed_RNA"/>
</dbReference>
<feature type="domain" description="Homologous-pairing protein 2 winged helix" evidence="7">
    <location>
        <begin position="7"/>
        <end position="68"/>
    </location>
</feature>
<feature type="coiled-coil region" evidence="6">
    <location>
        <begin position="87"/>
        <end position="137"/>
    </location>
</feature>